<accession>A0A1G4W7Z5</accession>
<evidence type="ECO:0008006" key="4">
    <source>
        <dbReference type="Google" id="ProtNLM"/>
    </source>
</evidence>
<evidence type="ECO:0000313" key="3">
    <source>
        <dbReference type="Proteomes" id="UP000182124"/>
    </source>
</evidence>
<feature type="chain" id="PRO_5010321370" description="DUF3887 domain-containing protein" evidence="1">
    <location>
        <begin position="24"/>
        <end position="147"/>
    </location>
</feature>
<keyword evidence="1" id="KW-0732">Signal</keyword>
<proteinExistence type="predicted"/>
<evidence type="ECO:0000313" key="2">
    <source>
        <dbReference type="EMBL" id="SCX18258.1"/>
    </source>
</evidence>
<dbReference type="eggNOG" id="ENOG5032WBR">
    <property type="taxonomic scope" value="Bacteria"/>
</dbReference>
<gene>
    <name evidence="2" type="ORF">SAMN02927925_02653</name>
</gene>
<protein>
    <recommendedName>
        <fullName evidence="4">DUF3887 domain-containing protein</fullName>
    </recommendedName>
</protein>
<dbReference type="EMBL" id="FMTY01000009">
    <property type="protein sequence ID" value="SCX18258.1"/>
    <property type="molecule type" value="Genomic_DNA"/>
</dbReference>
<evidence type="ECO:0000256" key="1">
    <source>
        <dbReference type="SAM" id="SignalP"/>
    </source>
</evidence>
<feature type="signal peptide" evidence="1">
    <location>
        <begin position="1"/>
        <end position="23"/>
    </location>
</feature>
<organism evidence="2 3">
    <name type="scientific">Flavobacterium saliperosum</name>
    <dbReference type="NCBI Taxonomy" id="329186"/>
    <lineage>
        <taxon>Bacteria</taxon>
        <taxon>Pseudomonadati</taxon>
        <taxon>Bacteroidota</taxon>
        <taxon>Flavobacteriia</taxon>
        <taxon>Flavobacteriales</taxon>
        <taxon>Flavobacteriaceae</taxon>
        <taxon>Flavobacterium</taxon>
    </lineage>
</organism>
<dbReference type="Proteomes" id="UP000182124">
    <property type="component" value="Unassembled WGS sequence"/>
</dbReference>
<sequence>MEIKFTKNFFLLFFIFFLNMNNAQTSVLNDVEAVKGVSKQVTQLFKDNKINEAFKVIKAHWPLPENEIDNLETQTIQSLNLISQRYGKLEGTIKTGEQNIRETAFRETYLLKFENTALRLIFTYYKNNKGWIVNGFKWDSDFENEFK</sequence>
<dbReference type="RefSeq" id="WP_023576905.1">
    <property type="nucleotide sequence ID" value="NZ_CBCSBQ010000018.1"/>
</dbReference>
<reference evidence="2 3" key="1">
    <citation type="submission" date="2016-10" db="EMBL/GenBank/DDBJ databases">
        <authorList>
            <person name="de Groot N.N."/>
        </authorList>
    </citation>
    <scope>NUCLEOTIDE SEQUENCE [LARGE SCALE GENOMIC DNA]</scope>
    <source>
        <strain evidence="2 3">CGMCC 1.3801</strain>
    </source>
</reference>
<name>A0A1G4W7Z5_9FLAO</name>
<dbReference type="STRING" id="329186.SAMN02927925_02653"/>
<dbReference type="AlphaFoldDB" id="A0A1G4W7Z5"/>